<evidence type="ECO:0000313" key="6">
    <source>
        <dbReference type="EMBL" id="OWQ53791.1"/>
    </source>
</evidence>
<dbReference type="InterPro" id="IPR012334">
    <property type="entry name" value="Pectin_lyas_fold"/>
</dbReference>
<dbReference type="Proteomes" id="UP000198157">
    <property type="component" value="Unassembled WGS sequence"/>
</dbReference>
<dbReference type="GO" id="GO:0005576">
    <property type="term" value="C:extracellular region"/>
    <property type="evidence" value="ECO:0007669"/>
    <property type="project" value="UniProtKB-SubCell"/>
</dbReference>
<feature type="domain" description="Filamentous haemagglutinin FhaB/tRNA nuclease CdiA-like TPS" evidence="5">
    <location>
        <begin position="137"/>
        <end position="251"/>
    </location>
</feature>
<reference evidence="6 7" key="1">
    <citation type="submission" date="2017-06" db="EMBL/GenBank/DDBJ databases">
        <authorList>
            <person name="Kim H.J."/>
            <person name="Triplett B.A."/>
        </authorList>
    </citation>
    <scope>NUCLEOTIDE SEQUENCE [LARGE SCALE GENOMIC DNA]</scope>
    <source>
        <strain evidence="6 7">13146</strain>
    </source>
</reference>
<evidence type="ECO:0000256" key="3">
    <source>
        <dbReference type="ARBA" id="ARBA00022729"/>
    </source>
</evidence>
<dbReference type="InterPro" id="IPR011050">
    <property type="entry name" value="Pectin_lyase_fold/virulence"/>
</dbReference>
<feature type="region of interest" description="Disordered" evidence="4">
    <location>
        <begin position="60"/>
        <end position="80"/>
    </location>
</feature>
<evidence type="ECO:0000259" key="5">
    <source>
        <dbReference type="SMART" id="SM00912"/>
    </source>
</evidence>
<proteinExistence type="predicted"/>
<dbReference type="NCBIfam" id="TIGR01901">
    <property type="entry name" value="adhes_NPXG"/>
    <property type="match status" value="1"/>
</dbReference>
<dbReference type="PANTHER" id="PTHR12338:SF8">
    <property type="entry name" value="HEME_HEMOPEXIN-BINDING PROTEIN"/>
    <property type="match status" value="1"/>
</dbReference>
<dbReference type="Pfam" id="PF05860">
    <property type="entry name" value="TPS"/>
    <property type="match status" value="1"/>
</dbReference>
<name>A0A246HME3_STEMA</name>
<dbReference type="SUPFAM" id="SSF51126">
    <property type="entry name" value="Pectin lyase-like"/>
    <property type="match status" value="1"/>
</dbReference>
<protein>
    <submittedName>
        <fullName evidence="6">Hemagglutinin</fullName>
    </submittedName>
</protein>
<dbReference type="EMBL" id="NIVS01000020">
    <property type="protein sequence ID" value="OWQ53791.1"/>
    <property type="molecule type" value="Genomic_DNA"/>
</dbReference>
<evidence type="ECO:0000313" key="7">
    <source>
        <dbReference type="Proteomes" id="UP000198157"/>
    </source>
</evidence>
<organism evidence="6 7">
    <name type="scientific">Stenotrophomonas maltophilia</name>
    <name type="common">Pseudomonas maltophilia</name>
    <name type="synonym">Xanthomonas maltophilia</name>
    <dbReference type="NCBI Taxonomy" id="40324"/>
    <lineage>
        <taxon>Bacteria</taxon>
        <taxon>Pseudomonadati</taxon>
        <taxon>Pseudomonadota</taxon>
        <taxon>Gammaproteobacteria</taxon>
        <taxon>Lysobacterales</taxon>
        <taxon>Lysobacteraceae</taxon>
        <taxon>Stenotrophomonas</taxon>
        <taxon>Stenotrophomonas maltophilia group</taxon>
    </lineage>
</organism>
<feature type="compositionally biased region" description="Polar residues" evidence="4">
    <location>
        <begin position="71"/>
        <end position="80"/>
    </location>
</feature>
<dbReference type="Gene3D" id="2.160.20.10">
    <property type="entry name" value="Single-stranded right-handed beta-helix, Pectin lyase-like"/>
    <property type="match status" value="1"/>
</dbReference>
<accession>A0A246HME3</accession>
<evidence type="ECO:0000256" key="1">
    <source>
        <dbReference type="ARBA" id="ARBA00004613"/>
    </source>
</evidence>
<dbReference type="InterPro" id="IPR050909">
    <property type="entry name" value="Bact_Autotransporter_VF"/>
</dbReference>
<dbReference type="InterPro" id="IPR021026">
    <property type="entry name" value="Filamn_hemagglutn_DUF3739"/>
</dbReference>
<keyword evidence="2" id="KW-0964">Secreted</keyword>
<gene>
    <name evidence="6" type="ORF">CEE60_08915</name>
</gene>
<dbReference type="SMART" id="SM00912">
    <property type="entry name" value="Haemagg_act"/>
    <property type="match status" value="1"/>
</dbReference>
<dbReference type="Pfam" id="PF12545">
    <property type="entry name" value="DUF3739"/>
    <property type="match status" value="1"/>
</dbReference>
<comment type="subcellular location">
    <subcellularLocation>
        <location evidence="1">Secreted</location>
    </subcellularLocation>
</comment>
<keyword evidence="3" id="KW-0732">Signal</keyword>
<dbReference type="InterPro" id="IPR008638">
    <property type="entry name" value="FhaB/CdiA-like_TPS"/>
</dbReference>
<sequence>MVKQQSGSISQSSSERVPQLRPLSQAIAVLLMAGGVAAGVNAQQAFSPAWFANKGAQQQTAAQTGRLPNGMPSNLVRTDQQAQQARETLKTSLENLNTAAQAIAMQQRMQQTARDAARLRSGQVPDGLGEGGLKIDDDALTRGWFNASAPTQSSKDGTTTVSIAQTGDKAILNWETFNVGRNTVVDFDQQASWSLLNRVNDPNALPSQILGRIQGQGTVMLVNRNGVVFDGSSQVNVKNLAASAVNISDAQFRKGLYSDAQGNAFIPTFGNELTTTANSFAHGAATGDVVVERGAQITTAVPTSVTEGGGYVLLLGRQVHNQGQITTANGQTLLAAGDAFVIRKGMGTDQNQTSTTRGNVVTTLRKPVAADAAVGAASGVVSNSGLIQASTGDITLAGHDVRQQGALISTSSVHTRGTVHLQNERADTTGNVLLGQGSTTAIVLDDSATTALDVQRETLVRESDKVGDGIAHRRDQSLVQISTGGKVAFDDTSLTLASGGQIFVDAADSEVRQGARLDVAGYVGVKIAMEANNVQINVQGNEQRDAALNRDDKSLNSRNIWLDRRDLVLVPAGTNGYETDRWYTAGGLLEVGGYLGVTGHGIGEWSAQGGTVQFAGGNVTTQRGSNINLSGGVLDVQTGYVNLTHLKGADGKLYSASTAPGDLLYSGLYRGFEATHARWGNTEFYYNPLIAPQRKLENGYTVGRDAGRLILATRDAQLQGEVETTTFQGERQQRARDAALDGYQQGQTSVARQGQLVVGSYLPFYDKDSGQQRFGPAALAERVSIGADAASGATAGVIGLDAAWLNAQRFGGVEVYAHAGVNVEQALEVALGGTIALHASDVQIHADLRARSGAIALGDMVVQHTESGTPWLDLPISARPGDAQVHQVVIGEEVTLDARGVWTNQWQDPASIAGLPFVDGGSVALRSTGNVVLGKGSVIDASSGAAMSVDGDVVGGKGGSVTLAAGQNMGSGVLSLDGSLRAHGVKGGGALNIENGTLISIGGDLPDAVEYLAAGEASTLPVRLAADVTIQPGEIIPLSFSITITHVAGGKPVPVVVRPSVSSSKPVTLQAPWLLPTTVQLADNGPVRYAGDILPAGTTLWTIAELPAGYVLPAAVFPAGLAIPAQTSRYTAGTVASTAITVPGGTRLPVGTVWQRDVPVQSFLALDTGLFQSGFKQYNVVGRDGVTVVEGTQLAVAMPLLQVDLAAARAMATGADPDGALSVWLPPLQQDDAKSGEVTLRKGAGLALIAGTAQNAADLEMGRNSRISVDPGQTISLTGNAQITLDGTLQARGGRIAVLGGDLGEGTLLNRPNGMPNARSIWIGEQAVLDVSGVALTAVDEKGGRQGRVLDGGTLEIGARHDLASREIPAIDAFVVVREGARLDASGAQAVLDLPTVGQTTVASHGGVIALSASNGLFVDGSLHAAAGGSGARGGTLALNLETPVYGQVDRWSGKGAEVDDGVRVPRELVIEQQYRGSGLGTEAVAGEADPTLVYGKARYGVDAIQAGGFDTASLYVNGLLDFDGDVDLRMRQALYLTASSLGLGTDAARDSQVHLAAPYLRLGGAARRQIDNTIMPNPVTGSRNTGPAAGSQGVATVAEDASITFAGALVDLAGAVGFGARGEIVRNVVDPLLVERDAFGTVRIESQGDLRLREADLFSPGHTTLAAAQIYGSGNVTVGLRTSLTEWGALTTVLDPERVLDIQRIGTALPAQPYSVFGNMSFSAATVNQGGVLRAPLGTIVLGRADGNGYTGVVNLLPGSVTSVSANGLVMPYGGTVDGLVYNYNGVDVDYQGVGAEPKVEFRSHAVNAQSGAVLDLSGGGELTGAAFLSGRGGSTDARLNPLVQMGRDGFTLPGLSTNPVYAIVPGVQAGQAPIGAERGAGDPAIGQQITLGAGIPGLPAGTYTLLPSSYALLPGAFRVERNGLAGSAAAFGSTQAMRNGSWSISARQSVANTGSSDTLPTQWVVTAADTLRTYSQYNETSYANFALQQAAREGAPRPLLERDAKAINFMLTSPELAGSLELPALQFNGTVLDAPATAGTGSVARLLNATNYEILADGTAATEDFAGISVHAGELNRVGAARLEIGGRLRSTYANPTTGSLQSANVINIEGGGSSNSIVMRAGAQLQAAEVFLMTGRQAGGITLEQGAGINTLGQGAAAYDATQGYIYTPGRNGLLAVSNGQINLLAPEAPDTQGNGAGTIEIGACTVLSGCTGTTRLYSEGTIATATDNRFVLGDAVRYGTRNLSLAVGGINVGSAEAIAEATARGTLPAGMTLNQDVLSRLLLGDTSVGAPALEALSLTARESVNFYGDVSLSTYDAITGKSALQQLVLGTPAIHGHGDANAVARIHTDTLIWSGALAPAGSIVADGPGTGHGQLVVDARDIVFGFGPRTQPDTVRAQDRLALGFASVHLNASRQISANHKGSLSIFETQGAWNADTNGYARAGGELFISTPLLTGAAGSVNTITAGGNLHVTGNDSAARPDDAALAAALGAEIALDSRSGNLLLDTAVLLPSGKLSLAAQGDVRLADGAQLDLAGRRIAFFDTAKYSWGGDVVIDSRSGGVQQAAGARIDLAAQNNRAGKLSVRAADGVIDLAGQLLGGASGHYDAGGTEVPYGAGRIDLHGQRIADFSGLNTRLSRDGVTGARSFRIGQGDLVLGDEVAAREVNIALDSGQLTVNGSINASGEQAGSIRLSARNGVTLGSTAVLDASAEVLRRDSYGVAIDAPNRATIEIDSGSGTLAIASGARLDLRVAGGRQEFGTVALNAPRVGGDDVAVDAGGAIRIEGARTIQLNAFITDTGAAVGTETSTSGESYQVIDQAYLDRLHAQSSAFIDAALGNRALVDDRLAGLRRYDEAFHLRPGVEVVADLAVNADGNLHVDGDLDLSAYRYASLDPNRQRSAVRGSGEAGALVLRAQGDLEVFGSISDGFDGSRLGATFDDNGWYLTAGRQLFGSDVVVPHAGLVTLAAGTVFNAGKVLNYALPIGDMQMAAGTLLPVDARLALPLALAKGTVLGAAVHDASGALLYAAGTVLADAVTLPQGARLSAGLRLPLPARIAAMTWPAGVALPASPLGNLVTLAADLALAKGAFIPSDTEVVLPGGATTVNLRPTDADGNQGRLWALAPMLAAGSQSWDISLVAGADVAAADRLTVAPAGTGSLRLSDPHYGQGGAVVEIPGTGSPATYRWGDVDAFERMVVEYYGEYILSFVPTTGTGFTEDQLNELTMWGFVYSGPENLNDLGYDGVAAIDSPATPPETEFKTLPGREQLPSVVRTGTGDLRLVSGKDIATTSLYGVYTAGTASAALTGSNGDPYHQPRARVAPSNSNPLGNSVLGDAGEVFEHLVDGGSQSLYQAWYPEAGGNLLLRAGGNILGDSLGRQGVLTRTETLGIATPRLSTSAAVGNWLWRQGTGSVQAGAEGLPTAWWINFGTYVAAPDNENYNNNFVNMPQLVGFTGFGTLGGGNLLLEAGGDAGMLQRRGDHGAAFITRSAGLNLTVASTGRVGADGVLVQTGGGDLDIRIGGGLNADPALRSFTGSNAPPVANEITVNDAQRLDINGSFTNLRGALRLEAGAVGGVELRYGKRQDAKESRPYDVYTATAATAAGGPVLVLGDAGARLDARGDLVLGTVVDPGRVAQFNNGTPFSAGGNAYQDGGWSWFSLWTPSTAVDLMAAGGNLTPSLAMQDRNAGTDAQATDGNIVYPSVLRAAAASGSIYYGRARVAQTAGTNNEDFVAGVVLAPSPVDAHFNAQGTGQLELLAAGSIYANGTGFATSGADPTALPNPWNPGFVGQGQEIWYGRQYLHNVSAGALAPSVLLSGNRANGSLQIYPLFSFTAPTASGYVHVGQTPSRYYALNGDLVGLRTGGIVDTNYSVFNNGVVTTTTNTWYDGGGAVAIRAGRDIVNSGTPLGAYDNMATTFGNLDGALGWMGAINRGDPAAEPRPTAITQGTARGNLIVHTSADDVSIMQAGRDIRFSTFYVAGPGLLDISAGRDVYMADKGELRSLGPVASVTPGDRGSGASIAVAAGLGRHGADWNAFAARYLDAANLADPNRALAEQDGKVVRVYGDALSLTQWLQTQFGYGGDEAGAAAFLAQQQQALDQGHAAAVASGGTASNRDLAREFKQESQLHLVNWLTGRFGGANGRGLHFDAASMDAQAFFAALPAEQQSAFLRNVYYAELKAAGREYTAVDGPREGSYLRGREAIATLLPTKDAKGGEIAYQGDLTMFSSALYYEGVLEAAATRRPKPGRTYLSEAEWIAAGRPTTGVRYYRVNDAGIHTDFGGDIHLLVPGGRTLVGVDGGFLPGAGSGVLTQGEGDINIYSRGSLLLGQSRIFTTFGGNILAWSAEGDINAGRGSKTTVVYTPQRRVYDTVGNVALSPNTPNTGAGIATLNPIAEVPPGDIDLIAPLGTIDAGEAGIRVSGNVNLAALQVLNADNIQVQGKAVGIPVVAAVNVSALTSASAAANTAVQAAQEMVKRQTQQTRPSTISVQVLGFGSDTSSVAPPKHDERYDPDSVVQVIGMGELSTGQRARLDAATTKRQ</sequence>
<evidence type="ECO:0000256" key="4">
    <source>
        <dbReference type="SAM" id="MobiDB-lite"/>
    </source>
</evidence>
<comment type="caution">
    <text evidence="6">The sequence shown here is derived from an EMBL/GenBank/DDBJ whole genome shotgun (WGS) entry which is preliminary data.</text>
</comment>
<dbReference type="PANTHER" id="PTHR12338">
    <property type="entry name" value="AUTOTRANSPORTER"/>
    <property type="match status" value="1"/>
</dbReference>
<evidence type="ECO:0000256" key="2">
    <source>
        <dbReference type="ARBA" id="ARBA00022525"/>
    </source>
</evidence>